<evidence type="ECO:0000256" key="1">
    <source>
        <dbReference type="ARBA" id="ARBA00004651"/>
    </source>
</evidence>
<organism evidence="7 8">
    <name type="scientific">Labrys monachus</name>
    <dbReference type="NCBI Taxonomy" id="217067"/>
    <lineage>
        <taxon>Bacteria</taxon>
        <taxon>Pseudomonadati</taxon>
        <taxon>Pseudomonadota</taxon>
        <taxon>Alphaproteobacteria</taxon>
        <taxon>Hyphomicrobiales</taxon>
        <taxon>Xanthobacteraceae</taxon>
        <taxon>Labrys</taxon>
    </lineage>
</organism>
<accession>A0ABU0FJ94</accession>
<dbReference type="EMBL" id="JAUSVK010000001">
    <property type="protein sequence ID" value="MDQ0394596.1"/>
    <property type="molecule type" value="Genomic_DNA"/>
</dbReference>
<keyword evidence="3 6" id="KW-0812">Transmembrane</keyword>
<dbReference type="Proteomes" id="UP001237448">
    <property type="component" value="Unassembled WGS sequence"/>
</dbReference>
<keyword evidence="5 6" id="KW-0472">Membrane</keyword>
<keyword evidence="8" id="KW-1185">Reference proteome</keyword>
<proteinExistence type="predicted"/>
<name>A0ABU0FJ94_9HYPH</name>
<feature type="transmembrane region" description="Helical" evidence="6">
    <location>
        <begin position="213"/>
        <end position="235"/>
    </location>
</feature>
<sequence>MSDFRYKFAEHRSTLLAAVVFVVMFCIYAGNHEAGFSANVVQTAANKGVLLALLAVAQTFVVLTAGIDLSVGTVFILTNCLASWIVVGSPAMTALGIVGVLAAGLVCGAINGAIVIFGRLQPIVTTIATGAVFFGIALLLRPDPGGDVNSDLADALTGQLWGGIPASLVVLLGVMLVIWLPFRRSMLGRSVYAVGSSEVAAYMSGVPTQRAKFVAYMLSGLFAAMGGLMLTFFTYSGEASSTNASTYTLNSIAAVVLGGVSLFGGTGSAVGAIFGALIFRTINDLLFVFDLDPLWQPLFLGVVLLVAVCLGSVRLLQIRNRLDFFG</sequence>
<gene>
    <name evidence="7" type="ORF">J3R73_004388</name>
</gene>
<evidence type="ECO:0000256" key="3">
    <source>
        <dbReference type="ARBA" id="ARBA00022692"/>
    </source>
</evidence>
<evidence type="ECO:0000256" key="2">
    <source>
        <dbReference type="ARBA" id="ARBA00022475"/>
    </source>
</evidence>
<dbReference type="Pfam" id="PF02653">
    <property type="entry name" value="BPD_transp_2"/>
    <property type="match status" value="1"/>
</dbReference>
<evidence type="ECO:0000256" key="4">
    <source>
        <dbReference type="ARBA" id="ARBA00022989"/>
    </source>
</evidence>
<feature type="transmembrane region" description="Helical" evidence="6">
    <location>
        <begin position="12"/>
        <end position="30"/>
    </location>
</feature>
<feature type="transmembrane region" description="Helical" evidence="6">
    <location>
        <begin position="94"/>
        <end position="117"/>
    </location>
</feature>
<dbReference type="PANTHER" id="PTHR32196:SF72">
    <property type="entry name" value="RIBOSE IMPORT PERMEASE PROTEIN RBSC"/>
    <property type="match status" value="1"/>
</dbReference>
<dbReference type="InterPro" id="IPR001851">
    <property type="entry name" value="ABC_transp_permease"/>
</dbReference>
<feature type="transmembrane region" description="Helical" evidence="6">
    <location>
        <begin position="50"/>
        <end position="82"/>
    </location>
</feature>
<comment type="subcellular location">
    <subcellularLocation>
        <location evidence="1">Cell membrane</location>
        <topology evidence="1">Multi-pass membrane protein</topology>
    </subcellularLocation>
</comment>
<evidence type="ECO:0000256" key="6">
    <source>
        <dbReference type="SAM" id="Phobius"/>
    </source>
</evidence>
<dbReference type="PANTHER" id="PTHR32196">
    <property type="entry name" value="ABC TRANSPORTER PERMEASE PROTEIN YPHD-RELATED-RELATED"/>
    <property type="match status" value="1"/>
</dbReference>
<reference evidence="7 8" key="1">
    <citation type="submission" date="2023-07" db="EMBL/GenBank/DDBJ databases">
        <title>Genomic Encyclopedia of Type Strains, Phase IV (KMG-IV): sequencing the most valuable type-strain genomes for metagenomic binning, comparative biology and taxonomic classification.</title>
        <authorList>
            <person name="Goeker M."/>
        </authorList>
    </citation>
    <scope>NUCLEOTIDE SEQUENCE [LARGE SCALE GENOMIC DNA]</scope>
    <source>
        <strain evidence="7 8">DSM 5896</strain>
    </source>
</reference>
<protein>
    <submittedName>
        <fullName evidence="7">Ribose transport system permease protein</fullName>
    </submittedName>
</protein>
<keyword evidence="4 6" id="KW-1133">Transmembrane helix</keyword>
<comment type="caution">
    <text evidence="7">The sequence shown here is derived from an EMBL/GenBank/DDBJ whole genome shotgun (WGS) entry which is preliminary data.</text>
</comment>
<feature type="transmembrane region" description="Helical" evidence="6">
    <location>
        <begin position="123"/>
        <end position="140"/>
    </location>
</feature>
<feature type="transmembrane region" description="Helical" evidence="6">
    <location>
        <begin position="247"/>
        <end position="278"/>
    </location>
</feature>
<feature type="transmembrane region" description="Helical" evidence="6">
    <location>
        <begin position="298"/>
        <end position="316"/>
    </location>
</feature>
<feature type="transmembrane region" description="Helical" evidence="6">
    <location>
        <begin position="160"/>
        <end position="182"/>
    </location>
</feature>
<evidence type="ECO:0000256" key="5">
    <source>
        <dbReference type="ARBA" id="ARBA00023136"/>
    </source>
</evidence>
<dbReference type="CDD" id="cd06579">
    <property type="entry name" value="TM_PBP1_transp_AraH_like"/>
    <property type="match status" value="1"/>
</dbReference>
<keyword evidence="2" id="KW-1003">Cell membrane</keyword>
<evidence type="ECO:0000313" key="8">
    <source>
        <dbReference type="Proteomes" id="UP001237448"/>
    </source>
</evidence>
<dbReference type="RefSeq" id="WP_307431978.1">
    <property type="nucleotide sequence ID" value="NZ_JAUSVK010000001.1"/>
</dbReference>
<evidence type="ECO:0000313" key="7">
    <source>
        <dbReference type="EMBL" id="MDQ0394596.1"/>
    </source>
</evidence>